<evidence type="ECO:0000313" key="3">
    <source>
        <dbReference type="Proteomes" id="UP000184420"/>
    </source>
</evidence>
<dbReference type="OrthoDB" id="678972at2"/>
<feature type="transmembrane region" description="Helical" evidence="1">
    <location>
        <begin position="35"/>
        <end position="52"/>
    </location>
</feature>
<dbReference type="Proteomes" id="UP000184420">
    <property type="component" value="Unassembled WGS sequence"/>
</dbReference>
<dbReference type="AlphaFoldDB" id="A0A1M6WA22"/>
<keyword evidence="3" id="KW-1185">Reference proteome</keyword>
<evidence type="ECO:0000313" key="2">
    <source>
        <dbReference type="EMBL" id="SHK90345.1"/>
    </source>
</evidence>
<feature type="transmembrane region" description="Helical" evidence="1">
    <location>
        <begin position="12"/>
        <end position="29"/>
    </location>
</feature>
<dbReference type="EMBL" id="FRBL01000001">
    <property type="protein sequence ID" value="SHK90345.1"/>
    <property type="molecule type" value="Genomic_DNA"/>
</dbReference>
<accession>A0A1M6WA22</accession>
<name>A0A1M6WA22_9BACT</name>
<keyword evidence="1" id="KW-1133">Transmembrane helix</keyword>
<evidence type="ECO:0000256" key="1">
    <source>
        <dbReference type="SAM" id="Phobius"/>
    </source>
</evidence>
<sequence>MRLLTGLLLQNKFFIIETILLMGLFTALWRIENAFVSFVFGVSAGYLLYRLGNRIAKRGASRA</sequence>
<keyword evidence="1" id="KW-0812">Transmembrane</keyword>
<keyword evidence="1" id="KW-0472">Membrane</keyword>
<reference evidence="2 3" key="1">
    <citation type="submission" date="2016-11" db="EMBL/GenBank/DDBJ databases">
        <authorList>
            <person name="Jaros S."/>
            <person name="Januszkiewicz K."/>
            <person name="Wedrychowicz H."/>
        </authorList>
    </citation>
    <scope>NUCLEOTIDE SEQUENCE [LARGE SCALE GENOMIC DNA]</scope>
    <source>
        <strain evidence="2 3">DSM 27406</strain>
    </source>
</reference>
<dbReference type="RefSeq" id="WP_073077740.1">
    <property type="nucleotide sequence ID" value="NZ_FRBL01000001.1"/>
</dbReference>
<protein>
    <submittedName>
        <fullName evidence="2">Uncharacterized protein</fullName>
    </submittedName>
</protein>
<dbReference type="STRING" id="1419482.SAMN05444266_101535"/>
<proteinExistence type="predicted"/>
<gene>
    <name evidence="2" type="ORF">SAMN05444266_101535</name>
</gene>
<organism evidence="2 3">
    <name type="scientific">Chitinophaga jiangningensis</name>
    <dbReference type="NCBI Taxonomy" id="1419482"/>
    <lineage>
        <taxon>Bacteria</taxon>
        <taxon>Pseudomonadati</taxon>
        <taxon>Bacteroidota</taxon>
        <taxon>Chitinophagia</taxon>
        <taxon>Chitinophagales</taxon>
        <taxon>Chitinophagaceae</taxon>
        <taxon>Chitinophaga</taxon>
    </lineage>
</organism>